<dbReference type="SUPFAM" id="SSF47473">
    <property type="entry name" value="EF-hand"/>
    <property type="match status" value="1"/>
</dbReference>
<reference evidence="4" key="2">
    <citation type="submission" date="2016-11" db="UniProtKB">
        <authorList>
            <consortium name="WormBaseParasite"/>
        </authorList>
    </citation>
    <scope>IDENTIFICATION</scope>
</reference>
<gene>
    <name evidence="4" type="primary">LOAG_09303</name>
</gene>
<dbReference type="OrthoDB" id="26525at2759"/>
<dbReference type="InterPro" id="IPR002048">
    <property type="entry name" value="EF_hand_dom"/>
</dbReference>
<reference evidence="3" key="1">
    <citation type="submission" date="2012-04" db="EMBL/GenBank/DDBJ databases">
        <title>The Genome Sequence of Loa loa.</title>
        <authorList>
            <consortium name="The Broad Institute Genome Sequencing Platform"/>
            <consortium name="Broad Institute Genome Sequencing Center for Infectious Disease"/>
            <person name="Nutman T.B."/>
            <person name="Fink D.L."/>
            <person name="Russ C."/>
            <person name="Young S."/>
            <person name="Zeng Q."/>
            <person name="Gargeya S."/>
            <person name="Alvarado L."/>
            <person name="Berlin A."/>
            <person name="Chapman S.B."/>
            <person name="Chen Z."/>
            <person name="Freedman E."/>
            <person name="Gellesch M."/>
            <person name="Goldberg J."/>
            <person name="Griggs A."/>
            <person name="Gujja S."/>
            <person name="Heilman E.R."/>
            <person name="Heiman D."/>
            <person name="Howarth C."/>
            <person name="Mehta T."/>
            <person name="Neiman D."/>
            <person name="Pearson M."/>
            <person name="Roberts A."/>
            <person name="Saif S."/>
            <person name="Shea T."/>
            <person name="Shenoy N."/>
            <person name="Sisk P."/>
            <person name="Stolte C."/>
            <person name="Sykes S."/>
            <person name="White J."/>
            <person name="Yandava C."/>
            <person name="Haas B."/>
            <person name="Henn M.R."/>
            <person name="Nusbaum C."/>
            <person name="Birren B."/>
        </authorList>
    </citation>
    <scope>NUCLEOTIDE SEQUENCE [LARGE SCALE GENOMIC DNA]</scope>
</reference>
<dbReference type="InParanoid" id="A0A1I7V8U4"/>
<dbReference type="KEGG" id="loa:LOAG_09303"/>
<dbReference type="Proteomes" id="UP000095285">
    <property type="component" value="Unassembled WGS sequence"/>
</dbReference>
<dbReference type="PROSITE" id="PS50222">
    <property type="entry name" value="EF_HAND_2"/>
    <property type="match status" value="1"/>
</dbReference>
<dbReference type="AlphaFoldDB" id="A0A1I7V8U4"/>
<name>A0A1I7V8U4_LOALO</name>
<proteinExistence type="predicted"/>
<accession>A0A1I7V8U4</accession>
<dbReference type="CTD" id="9946740"/>
<dbReference type="PANTHER" id="PTHR10827">
    <property type="entry name" value="RETICULOCALBIN"/>
    <property type="match status" value="1"/>
</dbReference>
<evidence type="ECO:0000313" key="3">
    <source>
        <dbReference type="Proteomes" id="UP000095285"/>
    </source>
</evidence>
<dbReference type="PANTHER" id="PTHR10827:SF102">
    <property type="entry name" value="EF-HAND DOMAIN-CONTAINING PROTEIN"/>
    <property type="match status" value="1"/>
</dbReference>
<protein>
    <submittedName>
        <fullName evidence="4">EF-hand domain-containing protein</fullName>
    </submittedName>
</protein>
<sequence>MIRSKDRDSDDMLNIAEFVTLLLTRKSINRNEQIFKRVDKNGDGVITPTEAIQSRDYGINGKIVHEIFQLIDLNNDGKITFAEFTSVMDGNSNVQPKAQMKGNQNLAHQLMTLIDQNFDQKLSVQEVRTFADANIKKSETELIKAFGYIDSDHNGFLTINEIIAESEKMVALVHFQEPPSVIGN</sequence>
<dbReference type="RefSeq" id="XP_003144879.2">
    <property type="nucleotide sequence ID" value="XM_003144831.2"/>
</dbReference>
<evidence type="ECO:0000256" key="1">
    <source>
        <dbReference type="ARBA" id="ARBA00022837"/>
    </source>
</evidence>
<feature type="domain" description="EF-hand" evidence="2">
    <location>
        <begin position="59"/>
        <end position="94"/>
    </location>
</feature>
<dbReference type="CDD" id="cd00051">
    <property type="entry name" value="EFh"/>
    <property type="match status" value="1"/>
</dbReference>
<dbReference type="STRING" id="7209.A0A1I7V8U4"/>
<evidence type="ECO:0000259" key="2">
    <source>
        <dbReference type="PROSITE" id="PS50222"/>
    </source>
</evidence>
<evidence type="ECO:0000313" key="4">
    <source>
        <dbReference type="WBParaSite" id="EN70_11131"/>
    </source>
</evidence>
<dbReference type="GO" id="GO:0005509">
    <property type="term" value="F:calcium ion binding"/>
    <property type="evidence" value="ECO:0007669"/>
    <property type="project" value="InterPro"/>
</dbReference>
<dbReference type="WBParaSite" id="EN70_11131">
    <property type="protein sequence ID" value="EN70_11131"/>
    <property type="gene ID" value="EN70_11131"/>
</dbReference>
<dbReference type="Gene3D" id="1.10.238.10">
    <property type="entry name" value="EF-hand"/>
    <property type="match status" value="3"/>
</dbReference>
<keyword evidence="3" id="KW-1185">Reference proteome</keyword>
<dbReference type="Pfam" id="PF13499">
    <property type="entry name" value="EF-hand_7"/>
    <property type="match status" value="1"/>
</dbReference>
<dbReference type="InterPro" id="IPR018247">
    <property type="entry name" value="EF_Hand_1_Ca_BS"/>
</dbReference>
<dbReference type="PROSITE" id="PS00018">
    <property type="entry name" value="EF_HAND_1"/>
    <property type="match status" value="2"/>
</dbReference>
<dbReference type="GeneID" id="9946740"/>
<keyword evidence="1" id="KW-0106">Calcium</keyword>
<dbReference type="SMART" id="SM00054">
    <property type="entry name" value="EFh"/>
    <property type="match status" value="4"/>
</dbReference>
<dbReference type="InterPro" id="IPR011992">
    <property type="entry name" value="EF-hand-dom_pair"/>
</dbReference>
<dbReference type="eggNOG" id="KOG0027">
    <property type="taxonomic scope" value="Eukaryota"/>
</dbReference>
<organism evidence="3 4">
    <name type="scientific">Loa loa</name>
    <name type="common">Eye worm</name>
    <name type="synonym">Filaria loa</name>
    <dbReference type="NCBI Taxonomy" id="7209"/>
    <lineage>
        <taxon>Eukaryota</taxon>
        <taxon>Metazoa</taxon>
        <taxon>Ecdysozoa</taxon>
        <taxon>Nematoda</taxon>
        <taxon>Chromadorea</taxon>
        <taxon>Rhabditida</taxon>
        <taxon>Spirurina</taxon>
        <taxon>Spiruromorpha</taxon>
        <taxon>Filarioidea</taxon>
        <taxon>Onchocercidae</taxon>
        <taxon>Loa</taxon>
    </lineage>
</organism>